<dbReference type="EMBL" id="HF935286">
    <property type="protein sequence ID" value="CCX06369.1"/>
    <property type="molecule type" value="Genomic_DNA"/>
</dbReference>
<proteinExistence type="predicted"/>
<name>U4L894_PYROM</name>
<evidence type="ECO:0000313" key="2">
    <source>
        <dbReference type="Proteomes" id="UP000018144"/>
    </source>
</evidence>
<reference evidence="1 2" key="1">
    <citation type="journal article" date="2013" name="PLoS Genet.">
        <title>The genome and development-dependent transcriptomes of Pyronema confluens: a window into fungal evolution.</title>
        <authorList>
            <person name="Traeger S."/>
            <person name="Altegoer F."/>
            <person name="Freitag M."/>
            <person name="Gabaldon T."/>
            <person name="Kempken F."/>
            <person name="Kumar A."/>
            <person name="Marcet-Houben M."/>
            <person name="Poggeler S."/>
            <person name="Stajich J.E."/>
            <person name="Nowrousian M."/>
        </authorList>
    </citation>
    <scope>NUCLEOTIDE SEQUENCE [LARGE SCALE GENOMIC DNA]</scope>
    <source>
        <strain evidence="2">CBS 100304</strain>
        <tissue evidence="1">Vegetative mycelium</tissue>
    </source>
</reference>
<keyword evidence="2" id="KW-1185">Reference proteome</keyword>
<protein>
    <submittedName>
        <fullName evidence="1">Uncharacterized protein</fullName>
    </submittedName>
</protein>
<dbReference type="AlphaFoldDB" id="U4L894"/>
<gene>
    <name evidence="1" type="ORF">PCON_05956</name>
</gene>
<sequence length="93" mass="10803">MYEDPRLFLHLALSSMIRSKDDDFIHCFTRGFGARPSSRTHFLSALVLVLIDLWVGYPPGKTHIHIVVDLIRLHFQHLCLNHCLQTMDLPNLH</sequence>
<dbReference type="Proteomes" id="UP000018144">
    <property type="component" value="Unassembled WGS sequence"/>
</dbReference>
<organism evidence="1 2">
    <name type="scientific">Pyronema omphalodes (strain CBS 100304)</name>
    <name type="common">Pyronema confluens</name>
    <dbReference type="NCBI Taxonomy" id="1076935"/>
    <lineage>
        <taxon>Eukaryota</taxon>
        <taxon>Fungi</taxon>
        <taxon>Dikarya</taxon>
        <taxon>Ascomycota</taxon>
        <taxon>Pezizomycotina</taxon>
        <taxon>Pezizomycetes</taxon>
        <taxon>Pezizales</taxon>
        <taxon>Pyronemataceae</taxon>
        <taxon>Pyronema</taxon>
    </lineage>
</organism>
<accession>U4L894</accession>
<evidence type="ECO:0000313" key="1">
    <source>
        <dbReference type="EMBL" id="CCX06369.1"/>
    </source>
</evidence>